<gene>
    <name evidence="1" type="ORF">BRADI_3g06807v3</name>
</gene>
<keyword evidence="3" id="KW-1185">Reference proteome</keyword>
<reference evidence="2" key="3">
    <citation type="submission" date="2018-08" db="UniProtKB">
        <authorList>
            <consortium name="EnsemblPlants"/>
        </authorList>
    </citation>
    <scope>IDENTIFICATION</scope>
    <source>
        <strain evidence="2">cv. Bd21</strain>
    </source>
</reference>
<dbReference type="AlphaFoldDB" id="A0A2K2CVM2"/>
<dbReference type="EMBL" id="CM000882">
    <property type="protein sequence ID" value="PNT66076.1"/>
    <property type="molecule type" value="Genomic_DNA"/>
</dbReference>
<protein>
    <submittedName>
        <fullName evidence="1 2">Uncharacterized protein</fullName>
    </submittedName>
</protein>
<reference evidence="1 2" key="1">
    <citation type="journal article" date="2010" name="Nature">
        <title>Genome sequencing and analysis of the model grass Brachypodium distachyon.</title>
        <authorList>
            <consortium name="International Brachypodium Initiative"/>
        </authorList>
    </citation>
    <scope>NUCLEOTIDE SEQUENCE [LARGE SCALE GENOMIC DNA]</scope>
    <source>
        <strain evidence="1 2">Bd21</strain>
    </source>
</reference>
<dbReference type="Proteomes" id="UP000008810">
    <property type="component" value="Chromosome 3"/>
</dbReference>
<dbReference type="Gramene" id="PNT66076">
    <property type="protein sequence ID" value="PNT66076"/>
    <property type="gene ID" value="BRADI_3g06807v3"/>
</dbReference>
<organism evidence="1">
    <name type="scientific">Brachypodium distachyon</name>
    <name type="common">Purple false brome</name>
    <name type="synonym">Trachynia distachya</name>
    <dbReference type="NCBI Taxonomy" id="15368"/>
    <lineage>
        <taxon>Eukaryota</taxon>
        <taxon>Viridiplantae</taxon>
        <taxon>Streptophyta</taxon>
        <taxon>Embryophyta</taxon>
        <taxon>Tracheophyta</taxon>
        <taxon>Spermatophyta</taxon>
        <taxon>Magnoliopsida</taxon>
        <taxon>Liliopsida</taxon>
        <taxon>Poales</taxon>
        <taxon>Poaceae</taxon>
        <taxon>BOP clade</taxon>
        <taxon>Pooideae</taxon>
        <taxon>Stipodae</taxon>
        <taxon>Brachypodieae</taxon>
        <taxon>Brachypodium</taxon>
    </lineage>
</organism>
<dbReference type="EnsemblPlants" id="PNT66076">
    <property type="protein sequence ID" value="PNT66076"/>
    <property type="gene ID" value="BRADI_3g06807v3"/>
</dbReference>
<evidence type="ECO:0000313" key="1">
    <source>
        <dbReference type="EMBL" id="PNT66076.1"/>
    </source>
</evidence>
<name>A0A2K2CVM2_BRADI</name>
<reference evidence="1" key="2">
    <citation type="submission" date="2017-06" db="EMBL/GenBank/DDBJ databases">
        <title>WGS assembly of Brachypodium distachyon.</title>
        <authorList>
            <consortium name="The International Brachypodium Initiative"/>
            <person name="Lucas S."/>
            <person name="Harmon-Smith M."/>
            <person name="Lail K."/>
            <person name="Tice H."/>
            <person name="Grimwood J."/>
            <person name="Bruce D."/>
            <person name="Barry K."/>
            <person name="Shu S."/>
            <person name="Lindquist E."/>
            <person name="Wang M."/>
            <person name="Pitluck S."/>
            <person name="Vogel J.P."/>
            <person name="Garvin D.F."/>
            <person name="Mockler T.C."/>
            <person name="Schmutz J."/>
            <person name="Rokhsar D."/>
            <person name="Bevan M.W."/>
        </authorList>
    </citation>
    <scope>NUCLEOTIDE SEQUENCE</scope>
    <source>
        <strain evidence="1">Bd21</strain>
    </source>
</reference>
<dbReference type="InParanoid" id="A0A2K2CVM2"/>
<sequence length="108" mass="11810">MGAATCKCVHEGSLWLPILDRPDDRAEAESGIHECPAALPVCASDVDTLGTLIQRASTECSRALMDTAFRFCFIACKVYMHPLLYCIPLAEHIENLEGMDMIDVGPLI</sequence>
<proteinExistence type="predicted"/>
<evidence type="ECO:0000313" key="3">
    <source>
        <dbReference type="Proteomes" id="UP000008810"/>
    </source>
</evidence>
<evidence type="ECO:0000313" key="2">
    <source>
        <dbReference type="EnsemblPlants" id="PNT66076"/>
    </source>
</evidence>
<accession>A0A2K2CVM2</accession>